<dbReference type="InterPro" id="IPR002848">
    <property type="entry name" value="Translin_fam"/>
</dbReference>
<dbReference type="Proteomes" id="UP000236173">
    <property type="component" value="Unassembled WGS sequence"/>
</dbReference>
<dbReference type="InterPro" id="IPR036081">
    <property type="entry name" value="Translin_sf"/>
</dbReference>
<comment type="caution">
    <text evidence="1">The sequence shown here is derived from an EMBL/GenBank/DDBJ whole genome shotgun (WGS) entry which is preliminary data.</text>
</comment>
<dbReference type="CDD" id="cd14820">
    <property type="entry name" value="TRAX"/>
    <property type="match status" value="1"/>
</dbReference>
<evidence type="ECO:0000313" key="2">
    <source>
        <dbReference type="Proteomes" id="UP000236173"/>
    </source>
</evidence>
<evidence type="ECO:0000313" key="1">
    <source>
        <dbReference type="EMBL" id="GBC99309.1"/>
    </source>
</evidence>
<dbReference type="GO" id="GO:0043565">
    <property type="term" value="F:sequence-specific DNA binding"/>
    <property type="evidence" value="ECO:0007669"/>
    <property type="project" value="InterPro"/>
</dbReference>
<dbReference type="AlphaFoldDB" id="A0A2H5XDQ1"/>
<protein>
    <recommendedName>
        <fullName evidence="3">Translin</fullName>
    </recommendedName>
</protein>
<dbReference type="EMBL" id="BEHT01000024">
    <property type="protein sequence ID" value="GBC99309.1"/>
    <property type="molecule type" value="Genomic_DNA"/>
</dbReference>
<name>A0A2H5XDQ1_9BACT</name>
<dbReference type="Gene3D" id="1.20.58.2140">
    <property type="match status" value="1"/>
</dbReference>
<sequence length="216" mass="24263">MTESLHDIIAAVRERLDTKEALREQVLPLARQLIRESAALIKNAHRKEWDEAKERHAALRAAVADLRGKLRDAPDLWFAGFIQDALKEVAEACLVYALLRGEPLPTPEGLGVDDAPYLNGLLEAMGELRRAALDAIRAEDLPTAERFLAVMDEVYFLAITFDQTDAVTQGARRRTDALRAILERTRSDVTLASQYRKLARLLPLNEDEGLPDELKR</sequence>
<dbReference type="PANTHER" id="PTHR10741">
    <property type="entry name" value="TRANSLIN AND TRANSLIN ASSOCIATED PROTEIN X"/>
    <property type="match status" value="1"/>
</dbReference>
<proteinExistence type="predicted"/>
<gene>
    <name evidence="1" type="ORF">HRbin17_01831</name>
</gene>
<organism evidence="1 2">
    <name type="scientific">Candidatus Fervidibacter japonicus</name>
    <dbReference type="NCBI Taxonomy" id="2035412"/>
    <lineage>
        <taxon>Bacteria</taxon>
        <taxon>Candidatus Fervidibacterota</taxon>
        <taxon>Candidatus Fervidibacter</taxon>
    </lineage>
</organism>
<evidence type="ECO:0008006" key="3">
    <source>
        <dbReference type="Google" id="ProtNLM"/>
    </source>
</evidence>
<accession>A0A2H5XDQ1</accession>
<dbReference type="SUPFAM" id="SSF74784">
    <property type="entry name" value="Translin"/>
    <property type="match status" value="1"/>
</dbReference>
<reference evidence="2" key="1">
    <citation type="submission" date="2017-09" db="EMBL/GenBank/DDBJ databases">
        <title>Metaegenomics of thermophilic ammonia-oxidizing enrichment culture.</title>
        <authorList>
            <person name="Kato S."/>
            <person name="Suzuki K."/>
        </authorList>
    </citation>
    <scope>NUCLEOTIDE SEQUENCE [LARGE SCALE GENOMIC DNA]</scope>
</reference>